<dbReference type="GO" id="GO:0020037">
    <property type="term" value="F:heme binding"/>
    <property type="evidence" value="ECO:0007669"/>
    <property type="project" value="InterPro"/>
</dbReference>
<dbReference type="KEGG" id="ag:AHF45909"/>
<dbReference type="GO" id="GO:0005506">
    <property type="term" value="F:iron ion binding"/>
    <property type="evidence" value="ECO:0007669"/>
    <property type="project" value="InterPro"/>
</dbReference>
<dbReference type="GO" id="GO:0016125">
    <property type="term" value="P:sterol metabolic process"/>
    <property type="evidence" value="ECO:0007669"/>
    <property type="project" value="TreeGrafter"/>
</dbReference>
<dbReference type="AlphaFoldDB" id="W0FW87"/>
<proteinExistence type="evidence at transcript level"/>
<sequence>MELSITLMLIFSTTIFFIFRNVYNHLISKHKNYPPGSMGLPYIGETLSFARYITKGVPEKFVIERQKKYSTTIFKTSLFGENMVVLGSAEGNKFIFGSEEKYLRVWFPSSVDKVFKKSHKRTSQEEAIRLRKNMVPFLKADLLRSYVPIMDTFMKQHVNSHWNCETLKACPVIKDFTFTLACKLFFSVDNPLELEKLIKLFVNIVNGLLTVPIDLPGTKFRGVIKSVKTIRHALKVLIRQRKVDIREKRATPTQDILSIMLAQAEDENYEMNDEDVANDFLAVLLASYDSANTTLTMIMKYLAEYPEMYDRVFREQMEVAKTKGKDELLNLDDLQKMNYTWNVACEVLRIATPTFGAFREVIADCTYEGYTIPKGWKLYYAPRFTHGSAKYFQDPEKFDPSRFEGDGAPPYTFVPFGGGLRMCPGYKYAKIIVLVFMHNIVTKFKWEKVNPNEKMTVGIVSAPSQGLPLRLHPHKSPS</sequence>
<evidence type="ECO:0000256" key="2">
    <source>
        <dbReference type="ARBA" id="ARBA00004167"/>
    </source>
</evidence>
<dbReference type="GO" id="GO:0004497">
    <property type="term" value="F:monooxygenase activity"/>
    <property type="evidence" value="ECO:0007669"/>
    <property type="project" value="UniProtKB-KW"/>
</dbReference>
<dbReference type="InterPro" id="IPR002403">
    <property type="entry name" value="Cyt_P450_E_grp-IV"/>
</dbReference>
<comment type="subcellular location">
    <subcellularLocation>
        <location evidence="2">Membrane</location>
        <topology evidence="2">Single-pass membrane protein</topology>
    </subcellularLocation>
</comment>
<dbReference type="CDD" id="cd11043">
    <property type="entry name" value="CYP90-like"/>
    <property type="match status" value="1"/>
</dbReference>
<evidence type="ECO:0000256" key="4">
    <source>
        <dbReference type="ARBA" id="ARBA00022617"/>
    </source>
</evidence>
<comment type="cofactor">
    <cofactor evidence="1 12">
        <name>heme</name>
        <dbReference type="ChEBI" id="CHEBI:30413"/>
    </cofactor>
</comment>
<keyword evidence="4 12" id="KW-0349">Heme</keyword>
<keyword evidence="11" id="KW-0472">Membrane</keyword>
<keyword evidence="7" id="KW-1133">Transmembrane helix</keyword>
<dbReference type="Pfam" id="PF00067">
    <property type="entry name" value="p450"/>
    <property type="match status" value="1"/>
</dbReference>
<evidence type="ECO:0000256" key="1">
    <source>
        <dbReference type="ARBA" id="ARBA00001971"/>
    </source>
</evidence>
<keyword evidence="5" id="KW-0812">Transmembrane</keyword>
<dbReference type="PROSITE" id="PS00086">
    <property type="entry name" value="CYTOCHROME_P450"/>
    <property type="match status" value="1"/>
</dbReference>
<reference evidence="14" key="1">
    <citation type="journal article" date="2014" name="Proc. Natl. Acad. Sci. U.S.A.">
        <title>Combinatorial biosynthesis of sapogenins and saponins in Saccharomyces cerevisiae using a C-16? hydroxylase from Bupleurum falcatum.</title>
        <authorList>
            <person name="Moses T."/>
            <person name="Pollier J."/>
            <person name="Almagro L."/>
            <person name="Buyst D."/>
            <person name="Montagu M.Van."/>
            <person name="Pedreno M.A."/>
            <person name="Martins J.C."/>
            <person name="Thevelein J.M."/>
            <person name="Goossens A."/>
        </authorList>
    </citation>
    <scope>NUCLEOTIDE SEQUENCE</scope>
</reference>
<evidence type="ECO:0000256" key="12">
    <source>
        <dbReference type="PIRSR" id="PIRSR602403-1"/>
    </source>
</evidence>
<keyword evidence="10 13" id="KW-0503">Monooxygenase</keyword>
<dbReference type="InterPro" id="IPR017972">
    <property type="entry name" value="Cyt_P450_CS"/>
</dbReference>
<evidence type="ECO:0000256" key="8">
    <source>
        <dbReference type="ARBA" id="ARBA00023002"/>
    </source>
</evidence>
<evidence type="ECO:0000256" key="6">
    <source>
        <dbReference type="ARBA" id="ARBA00022723"/>
    </source>
</evidence>
<keyword evidence="8 13" id="KW-0560">Oxidoreductase</keyword>
<name>W0FW87_BUPFA</name>
<dbReference type="EMBL" id="KC963423">
    <property type="protein sequence ID" value="AHF45909.1"/>
    <property type="molecule type" value="mRNA"/>
</dbReference>
<evidence type="ECO:0000256" key="3">
    <source>
        <dbReference type="ARBA" id="ARBA00010617"/>
    </source>
</evidence>
<dbReference type="FunFam" id="1.10.630.10:FF:000022">
    <property type="entry name" value="Taxadiene 5-alpha hydroxylase"/>
    <property type="match status" value="1"/>
</dbReference>
<dbReference type="GO" id="GO:0016020">
    <property type="term" value="C:membrane"/>
    <property type="evidence" value="ECO:0007669"/>
    <property type="project" value="UniProtKB-SubCell"/>
</dbReference>
<dbReference type="PANTHER" id="PTHR24286:SF349">
    <property type="entry name" value="CYTOCHROME P450 716A1-RELATED"/>
    <property type="match status" value="1"/>
</dbReference>
<comment type="similarity">
    <text evidence="3 13">Belongs to the cytochrome P450 family.</text>
</comment>
<dbReference type="Gene3D" id="1.10.630.10">
    <property type="entry name" value="Cytochrome P450"/>
    <property type="match status" value="1"/>
</dbReference>
<evidence type="ECO:0000313" key="14">
    <source>
        <dbReference type="EMBL" id="AHF45909.1"/>
    </source>
</evidence>
<evidence type="ECO:0000256" key="11">
    <source>
        <dbReference type="ARBA" id="ARBA00023136"/>
    </source>
</evidence>
<dbReference type="SUPFAM" id="SSF48264">
    <property type="entry name" value="Cytochrome P450"/>
    <property type="match status" value="1"/>
</dbReference>
<protein>
    <submittedName>
        <fullName evidence="14">CYP716Y1</fullName>
    </submittedName>
</protein>
<accession>W0FW87</accession>
<evidence type="ECO:0000256" key="7">
    <source>
        <dbReference type="ARBA" id="ARBA00022989"/>
    </source>
</evidence>
<evidence type="ECO:0000256" key="13">
    <source>
        <dbReference type="RuleBase" id="RU000461"/>
    </source>
</evidence>
<dbReference type="GO" id="GO:0016705">
    <property type="term" value="F:oxidoreductase activity, acting on paired donors, with incorporation or reduction of molecular oxygen"/>
    <property type="evidence" value="ECO:0007669"/>
    <property type="project" value="InterPro"/>
</dbReference>
<dbReference type="PANTHER" id="PTHR24286">
    <property type="entry name" value="CYTOCHROME P450 26"/>
    <property type="match status" value="1"/>
</dbReference>
<evidence type="ECO:0000256" key="10">
    <source>
        <dbReference type="ARBA" id="ARBA00023033"/>
    </source>
</evidence>
<dbReference type="InterPro" id="IPR036396">
    <property type="entry name" value="Cyt_P450_sf"/>
</dbReference>
<dbReference type="SMR" id="W0FW87"/>
<organism evidence="14">
    <name type="scientific">Bupleurum falcatum</name>
    <name type="common">Sickle-leaved hare's-ear</name>
    <dbReference type="NCBI Taxonomy" id="46367"/>
    <lineage>
        <taxon>Eukaryota</taxon>
        <taxon>Viridiplantae</taxon>
        <taxon>Streptophyta</taxon>
        <taxon>Embryophyta</taxon>
        <taxon>Tracheophyta</taxon>
        <taxon>Spermatophyta</taxon>
        <taxon>Magnoliopsida</taxon>
        <taxon>eudicotyledons</taxon>
        <taxon>Gunneridae</taxon>
        <taxon>Pentapetalae</taxon>
        <taxon>asterids</taxon>
        <taxon>campanulids</taxon>
        <taxon>Apiales</taxon>
        <taxon>Apiaceae</taxon>
        <taxon>Apioideae</taxon>
        <taxon>Bupleureae</taxon>
        <taxon>Bupleurum</taxon>
    </lineage>
</organism>
<evidence type="ECO:0000256" key="5">
    <source>
        <dbReference type="ARBA" id="ARBA00022692"/>
    </source>
</evidence>
<keyword evidence="9 12" id="KW-0408">Iron</keyword>
<dbReference type="PRINTS" id="PR00465">
    <property type="entry name" value="EP450IV"/>
</dbReference>
<dbReference type="InterPro" id="IPR001128">
    <property type="entry name" value="Cyt_P450"/>
</dbReference>
<evidence type="ECO:0000256" key="9">
    <source>
        <dbReference type="ARBA" id="ARBA00023004"/>
    </source>
</evidence>
<feature type="binding site" description="axial binding residue" evidence="12">
    <location>
        <position position="423"/>
    </location>
    <ligand>
        <name>heme</name>
        <dbReference type="ChEBI" id="CHEBI:30413"/>
    </ligand>
    <ligandPart>
        <name>Fe</name>
        <dbReference type="ChEBI" id="CHEBI:18248"/>
    </ligandPart>
</feature>
<keyword evidence="6 12" id="KW-0479">Metal-binding</keyword>